<dbReference type="AlphaFoldDB" id="A0A9N8PBB0"/>
<protein>
    <recommendedName>
        <fullName evidence="1">FAD dependent oxidoreductase domain-containing protein</fullName>
    </recommendedName>
</protein>
<name>A0A9N8PBB0_9PEZI</name>
<comment type="caution">
    <text evidence="2">The sequence shown here is derived from an EMBL/GenBank/DDBJ whole genome shotgun (WGS) entry which is preliminary data.</text>
</comment>
<evidence type="ECO:0000313" key="2">
    <source>
        <dbReference type="EMBL" id="CAD0089787.1"/>
    </source>
</evidence>
<dbReference type="Gene3D" id="3.50.50.60">
    <property type="entry name" value="FAD/NAD(P)-binding domain"/>
    <property type="match status" value="1"/>
</dbReference>
<organism evidence="2 3">
    <name type="scientific">Aureobasidium vineae</name>
    <dbReference type="NCBI Taxonomy" id="2773715"/>
    <lineage>
        <taxon>Eukaryota</taxon>
        <taxon>Fungi</taxon>
        <taxon>Dikarya</taxon>
        <taxon>Ascomycota</taxon>
        <taxon>Pezizomycotina</taxon>
        <taxon>Dothideomycetes</taxon>
        <taxon>Dothideomycetidae</taxon>
        <taxon>Dothideales</taxon>
        <taxon>Saccotheciaceae</taxon>
        <taxon>Aureobasidium</taxon>
    </lineage>
</organism>
<feature type="domain" description="FAD dependent oxidoreductase" evidence="1">
    <location>
        <begin position="8"/>
        <end position="43"/>
    </location>
</feature>
<accession>A0A9N8PBB0</accession>
<sequence>MSTQKDQKILIIGTGTFGASTAYHLAKRGYTNITCIDKWPYPSLDSAGYDIVRTTSLSCTCLH</sequence>
<gene>
    <name evidence="2" type="ORF">AWRI4619_LOCUS5858</name>
</gene>
<dbReference type="Pfam" id="PF01266">
    <property type="entry name" value="DAO"/>
    <property type="match status" value="1"/>
</dbReference>
<dbReference type="InterPro" id="IPR036188">
    <property type="entry name" value="FAD/NAD-bd_sf"/>
</dbReference>
<dbReference type="EMBL" id="CAIJEN010000008">
    <property type="protein sequence ID" value="CAD0089787.1"/>
    <property type="molecule type" value="Genomic_DNA"/>
</dbReference>
<dbReference type="InterPro" id="IPR006076">
    <property type="entry name" value="FAD-dep_OxRdtase"/>
</dbReference>
<dbReference type="SUPFAM" id="SSF51905">
    <property type="entry name" value="FAD/NAD(P)-binding domain"/>
    <property type="match status" value="1"/>
</dbReference>
<reference evidence="2" key="1">
    <citation type="submission" date="2020-06" db="EMBL/GenBank/DDBJ databases">
        <authorList>
            <person name="Onetto C."/>
        </authorList>
    </citation>
    <scope>NUCLEOTIDE SEQUENCE</scope>
</reference>
<evidence type="ECO:0000313" key="3">
    <source>
        <dbReference type="Proteomes" id="UP000716446"/>
    </source>
</evidence>
<keyword evidence="3" id="KW-1185">Reference proteome</keyword>
<evidence type="ECO:0000259" key="1">
    <source>
        <dbReference type="Pfam" id="PF01266"/>
    </source>
</evidence>
<dbReference type="Proteomes" id="UP000716446">
    <property type="component" value="Unassembled WGS sequence"/>
</dbReference>
<proteinExistence type="predicted"/>